<keyword evidence="3" id="KW-1003">Cell membrane</keyword>
<dbReference type="SUPFAM" id="SSF161098">
    <property type="entry name" value="MetI-like"/>
    <property type="match status" value="1"/>
</dbReference>
<dbReference type="GO" id="GO:0005886">
    <property type="term" value="C:plasma membrane"/>
    <property type="evidence" value="ECO:0007669"/>
    <property type="project" value="UniProtKB-SubCell"/>
</dbReference>
<evidence type="ECO:0000256" key="2">
    <source>
        <dbReference type="ARBA" id="ARBA00022448"/>
    </source>
</evidence>
<comment type="similarity">
    <text evidence="7">Belongs to the binding-protein-dependent transport system permease family.</text>
</comment>
<organism evidence="9 10">
    <name type="scientific">Dermatophilus congolensis</name>
    <dbReference type="NCBI Taxonomy" id="1863"/>
    <lineage>
        <taxon>Bacteria</taxon>
        <taxon>Bacillati</taxon>
        <taxon>Actinomycetota</taxon>
        <taxon>Actinomycetes</taxon>
        <taxon>Micrococcales</taxon>
        <taxon>Dermatophilaceae</taxon>
        <taxon>Dermatophilus</taxon>
    </lineage>
</organism>
<dbReference type="InterPro" id="IPR035906">
    <property type="entry name" value="MetI-like_sf"/>
</dbReference>
<reference evidence="9 10" key="1">
    <citation type="submission" date="2017-06" db="EMBL/GenBank/DDBJ databases">
        <authorList>
            <consortium name="Pathogen Informatics"/>
        </authorList>
    </citation>
    <scope>NUCLEOTIDE SEQUENCE [LARGE SCALE GENOMIC DNA]</scope>
    <source>
        <strain evidence="9 10">NCTC13039</strain>
    </source>
</reference>
<dbReference type="EMBL" id="LT906453">
    <property type="protein sequence ID" value="SNV21456.1"/>
    <property type="molecule type" value="Genomic_DNA"/>
</dbReference>
<keyword evidence="2 7" id="KW-0813">Transport</keyword>
<dbReference type="Pfam" id="PF00528">
    <property type="entry name" value="BPD_transp_1"/>
    <property type="match status" value="1"/>
</dbReference>
<accession>A0A239VHS5</accession>
<evidence type="ECO:0000256" key="1">
    <source>
        <dbReference type="ARBA" id="ARBA00004651"/>
    </source>
</evidence>
<keyword evidence="10" id="KW-1185">Reference proteome</keyword>
<dbReference type="AlphaFoldDB" id="A0A239VHS5"/>
<dbReference type="CDD" id="cd06261">
    <property type="entry name" value="TM_PBP2"/>
    <property type="match status" value="1"/>
</dbReference>
<evidence type="ECO:0000256" key="4">
    <source>
        <dbReference type="ARBA" id="ARBA00022692"/>
    </source>
</evidence>
<dbReference type="InterPro" id="IPR000515">
    <property type="entry name" value="MetI-like"/>
</dbReference>
<feature type="transmembrane region" description="Helical" evidence="7">
    <location>
        <begin position="303"/>
        <end position="328"/>
    </location>
</feature>
<evidence type="ECO:0000256" key="6">
    <source>
        <dbReference type="ARBA" id="ARBA00023136"/>
    </source>
</evidence>
<feature type="transmembrane region" description="Helical" evidence="7">
    <location>
        <begin position="110"/>
        <end position="130"/>
    </location>
</feature>
<dbReference type="STRING" id="1121387.GCA_000429885_02074"/>
<feature type="transmembrane region" description="Helical" evidence="7">
    <location>
        <begin position="197"/>
        <end position="216"/>
    </location>
</feature>
<dbReference type="PROSITE" id="PS50928">
    <property type="entry name" value="ABC_TM1"/>
    <property type="match status" value="1"/>
</dbReference>
<feature type="transmembrane region" description="Helical" evidence="7">
    <location>
        <begin position="263"/>
        <end position="283"/>
    </location>
</feature>
<evidence type="ECO:0000256" key="5">
    <source>
        <dbReference type="ARBA" id="ARBA00022989"/>
    </source>
</evidence>
<proteinExistence type="inferred from homology"/>
<dbReference type="PANTHER" id="PTHR30465">
    <property type="entry name" value="INNER MEMBRANE ABC TRANSPORTER"/>
    <property type="match status" value="1"/>
</dbReference>
<gene>
    <name evidence="9" type="primary">dppB</name>
    <name evidence="9" type="ORF">SAMEA4475696_01236</name>
</gene>
<dbReference type="Gene3D" id="1.10.3720.10">
    <property type="entry name" value="MetI-like"/>
    <property type="match status" value="1"/>
</dbReference>
<comment type="subcellular location">
    <subcellularLocation>
        <location evidence="1 7">Cell membrane</location>
        <topology evidence="1 7">Multi-pass membrane protein</topology>
    </subcellularLocation>
</comment>
<feature type="transmembrane region" description="Helical" evidence="7">
    <location>
        <begin position="15"/>
        <end position="36"/>
    </location>
</feature>
<feature type="domain" description="ABC transmembrane type-1" evidence="8">
    <location>
        <begin position="104"/>
        <end position="325"/>
    </location>
</feature>
<sequence>MPGGGDVLKYLFRRLANYFVMIFVATSLAYLAAVTVMKPETALLQRTPRPTMEQVTAQLQEAGLDPTLNPFQRYLVWLKNVVFHFDWGMGPDGSSINQEFLTRAVISGRLVLLATLLSIVIGIALGVFAASRQYSFSDRSVTTLSYVISCIPAPVIYLTVQTAGIDLNDAVGKRLLYVSGMYSVPQPEGAMERVVDIAQHLVLPTVALTIVAYVSYQLLQRSLLLDNINADYVRMARAKGLTKSQAVRKHALRTSFIPVAQSIAFQIPGIFTGTFIIEAVFAWEGLGRYTLDAITSTQNVNAAVAGVAFGGVMFAIGAICADLSVAIVDPRARVA</sequence>
<keyword evidence="5 7" id="KW-1133">Transmembrane helix</keyword>
<evidence type="ECO:0000259" key="8">
    <source>
        <dbReference type="PROSITE" id="PS50928"/>
    </source>
</evidence>
<dbReference type="GO" id="GO:0055085">
    <property type="term" value="P:transmembrane transport"/>
    <property type="evidence" value="ECO:0007669"/>
    <property type="project" value="InterPro"/>
</dbReference>
<name>A0A239VHS5_9MICO</name>
<evidence type="ECO:0000313" key="9">
    <source>
        <dbReference type="EMBL" id="SNV21456.1"/>
    </source>
</evidence>
<dbReference type="Proteomes" id="UP000242637">
    <property type="component" value="Chromosome 1"/>
</dbReference>
<evidence type="ECO:0000256" key="3">
    <source>
        <dbReference type="ARBA" id="ARBA00022475"/>
    </source>
</evidence>
<dbReference type="PANTHER" id="PTHR30465:SF0">
    <property type="entry name" value="OLIGOPEPTIDE TRANSPORT SYSTEM PERMEASE PROTEIN APPB"/>
    <property type="match status" value="1"/>
</dbReference>
<keyword evidence="4 7" id="KW-0812">Transmembrane</keyword>
<evidence type="ECO:0000256" key="7">
    <source>
        <dbReference type="RuleBase" id="RU363032"/>
    </source>
</evidence>
<dbReference type="KEGG" id="dco:SAMEA4475696_1236"/>
<evidence type="ECO:0000313" key="10">
    <source>
        <dbReference type="Proteomes" id="UP000242637"/>
    </source>
</evidence>
<protein>
    <submittedName>
        <fullName evidence="9">Dipeptide transport system permease protein dppB</fullName>
    </submittedName>
</protein>
<keyword evidence="6 7" id="KW-0472">Membrane</keyword>